<gene>
    <name evidence="7" type="ORF">MPRG_34680</name>
</gene>
<dbReference type="Pfam" id="PF13561">
    <property type="entry name" value="adh_short_C2"/>
    <property type="match status" value="1"/>
</dbReference>
<comment type="catalytic activity">
    <reaction evidence="5">
        <text>a (3R)-hydroxyacyl-[ACP] + NADP(+) = a 3-oxoacyl-[ACP] + NADPH + H(+)</text>
        <dbReference type="Rhea" id="RHEA:17397"/>
        <dbReference type="Rhea" id="RHEA-COMP:9916"/>
        <dbReference type="Rhea" id="RHEA-COMP:9945"/>
        <dbReference type="ChEBI" id="CHEBI:15378"/>
        <dbReference type="ChEBI" id="CHEBI:57783"/>
        <dbReference type="ChEBI" id="CHEBI:58349"/>
        <dbReference type="ChEBI" id="CHEBI:78776"/>
        <dbReference type="ChEBI" id="CHEBI:78827"/>
        <dbReference type="EC" id="1.1.1.100"/>
    </reaction>
    <physiologicalReaction direction="right-to-left" evidence="5">
        <dbReference type="Rhea" id="RHEA:17399"/>
    </physiologicalReaction>
</comment>
<dbReference type="InterPro" id="IPR050259">
    <property type="entry name" value="SDR"/>
</dbReference>
<comment type="caution">
    <text evidence="7">The sequence shown here is derived from an EMBL/GenBank/DDBJ whole genome shotgun (WGS) entry which is preliminary data.</text>
</comment>
<dbReference type="Gene3D" id="3.40.50.720">
    <property type="entry name" value="NAD(P)-binding Rossmann-like Domain"/>
    <property type="match status" value="1"/>
</dbReference>
<proteinExistence type="inferred from homology"/>
<dbReference type="EMBL" id="BLKX01000001">
    <property type="protein sequence ID" value="GFG80192.1"/>
    <property type="molecule type" value="Genomic_DNA"/>
</dbReference>
<evidence type="ECO:0000259" key="6">
    <source>
        <dbReference type="SMART" id="SM00822"/>
    </source>
</evidence>
<keyword evidence="3" id="KW-0964">Secreted</keyword>
<evidence type="ECO:0000256" key="1">
    <source>
        <dbReference type="ARBA" id="ARBA00004191"/>
    </source>
</evidence>
<protein>
    <recommendedName>
        <fullName evidence="4">3-oxoacyl-[acyl-carrier-protein] reductase MabA</fullName>
    </recommendedName>
</protein>
<evidence type="ECO:0000313" key="8">
    <source>
        <dbReference type="Proteomes" id="UP000465240"/>
    </source>
</evidence>
<sequence>MYGIQRVAGPRYDGECAVSRVAMVTGAGSGLGESIARQLSCDGHHVALLDINRDSAEKVAAELCANGPRAIAVETDVSDSDSVAAAFNVVRSALGAVDILVTSAAVAGFTRFDRITLAEWNRYLAVNLTGTFLCMQAALADMAGNGWGRIVTISSAAGQQGAARQGHYSASKGGVIALSKSVALDYAARGITVNSVPPFVIDTPMLREQQRAKMLPAEEFLVQAIPAGRLGVADDVAALCGFLCSDAAGYITGQVIGVNGGGVI</sequence>
<dbReference type="PANTHER" id="PTHR42879:SF2">
    <property type="entry name" value="3-OXOACYL-[ACYL-CARRIER-PROTEIN] REDUCTASE FABG"/>
    <property type="match status" value="1"/>
</dbReference>
<dbReference type="PRINTS" id="PR00081">
    <property type="entry name" value="GDHRDH"/>
</dbReference>
<dbReference type="InterPro" id="IPR020904">
    <property type="entry name" value="Sc_DH/Rdtase_CS"/>
</dbReference>
<dbReference type="InterPro" id="IPR057326">
    <property type="entry name" value="KR_dom"/>
</dbReference>
<reference evidence="7 8" key="1">
    <citation type="journal article" date="2019" name="Emerg. Microbes Infect.">
        <title>Comprehensive subspecies identification of 175 nontuberculous mycobacteria species based on 7547 genomic profiles.</title>
        <authorList>
            <person name="Matsumoto Y."/>
            <person name="Kinjo T."/>
            <person name="Motooka D."/>
            <person name="Nabeya D."/>
            <person name="Jung N."/>
            <person name="Uechi K."/>
            <person name="Horii T."/>
            <person name="Iida T."/>
            <person name="Fujita J."/>
            <person name="Nakamura S."/>
        </authorList>
    </citation>
    <scope>NUCLEOTIDE SEQUENCE [LARGE SCALE GENOMIC DNA]</scope>
    <source>
        <strain evidence="7 8">JCM 18565</strain>
    </source>
</reference>
<dbReference type="SMART" id="SM00822">
    <property type="entry name" value="PKS_KR"/>
    <property type="match status" value="1"/>
</dbReference>
<evidence type="ECO:0000256" key="4">
    <source>
        <dbReference type="ARBA" id="ARBA00040781"/>
    </source>
</evidence>
<organism evidence="7 8">
    <name type="scientific">Mycobacterium paragordonae</name>
    <dbReference type="NCBI Taxonomy" id="1389713"/>
    <lineage>
        <taxon>Bacteria</taxon>
        <taxon>Bacillati</taxon>
        <taxon>Actinomycetota</taxon>
        <taxon>Actinomycetes</taxon>
        <taxon>Mycobacteriales</taxon>
        <taxon>Mycobacteriaceae</taxon>
        <taxon>Mycobacterium</taxon>
    </lineage>
</organism>
<keyword evidence="3" id="KW-0134">Cell wall</keyword>
<dbReference type="InterPro" id="IPR036291">
    <property type="entry name" value="NAD(P)-bd_dom_sf"/>
</dbReference>
<dbReference type="PROSITE" id="PS00061">
    <property type="entry name" value="ADH_SHORT"/>
    <property type="match status" value="1"/>
</dbReference>
<keyword evidence="8" id="KW-1185">Reference proteome</keyword>
<evidence type="ECO:0000256" key="5">
    <source>
        <dbReference type="ARBA" id="ARBA00047400"/>
    </source>
</evidence>
<accession>A0ABQ1C797</accession>
<dbReference type="InterPro" id="IPR002347">
    <property type="entry name" value="SDR_fam"/>
</dbReference>
<comment type="subcellular location">
    <subcellularLocation>
        <location evidence="1">Secreted</location>
        <location evidence="1">Cell wall</location>
    </subcellularLocation>
</comment>
<dbReference type="Proteomes" id="UP000465240">
    <property type="component" value="Unassembled WGS sequence"/>
</dbReference>
<name>A0ABQ1C797_9MYCO</name>
<evidence type="ECO:0000313" key="7">
    <source>
        <dbReference type="EMBL" id="GFG80192.1"/>
    </source>
</evidence>
<evidence type="ECO:0000256" key="2">
    <source>
        <dbReference type="ARBA" id="ARBA00006484"/>
    </source>
</evidence>
<dbReference type="SUPFAM" id="SSF51735">
    <property type="entry name" value="NAD(P)-binding Rossmann-fold domains"/>
    <property type="match status" value="1"/>
</dbReference>
<comment type="similarity">
    <text evidence="2">Belongs to the short-chain dehydrogenases/reductases (SDR) family.</text>
</comment>
<evidence type="ECO:0000256" key="3">
    <source>
        <dbReference type="ARBA" id="ARBA00022512"/>
    </source>
</evidence>
<feature type="domain" description="Ketoreductase" evidence="6">
    <location>
        <begin position="20"/>
        <end position="199"/>
    </location>
</feature>
<dbReference type="PRINTS" id="PR00080">
    <property type="entry name" value="SDRFAMILY"/>
</dbReference>
<dbReference type="PANTHER" id="PTHR42879">
    <property type="entry name" value="3-OXOACYL-(ACYL-CARRIER-PROTEIN) REDUCTASE"/>
    <property type="match status" value="1"/>
</dbReference>